<gene>
    <name evidence="1" type="ORF">UVI_02029160</name>
</gene>
<dbReference type="Proteomes" id="UP000054053">
    <property type="component" value="Unassembled WGS sequence"/>
</dbReference>
<dbReference type="EMBL" id="BBTG02000012">
    <property type="protein sequence ID" value="GAO15191.1"/>
    <property type="molecule type" value="Genomic_DNA"/>
</dbReference>
<reference evidence="2" key="1">
    <citation type="journal article" date="2016" name="Genome Announc.">
        <title>Genome sequence of Ustilaginoidea virens IPU010, a rice pathogenic fungus causing false smut.</title>
        <authorList>
            <person name="Kumagai T."/>
            <person name="Ishii T."/>
            <person name="Terai G."/>
            <person name="Umemura M."/>
            <person name="Machida M."/>
            <person name="Asai K."/>
        </authorList>
    </citation>
    <scope>NUCLEOTIDE SEQUENCE [LARGE SCALE GENOMIC DNA]</scope>
    <source>
        <strain evidence="2">IPU010</strain>
    </source>
</reference>
<comment type="caution">
    <text evidence="1">The sequence shown here is derived from an EMBL/GenBank/DDBJ whole genome shotgun (WGS) entry which is preliminary data.</text>
</comment>
<evidence type="ECO:0000313" key="1">
    <source>
        <dbReference type="EMBL" id="GAO15191.1"/>
    </source>
</evidence>
<accession>A0A1B5KX70</accession>
<proteinExistence type="predicted"/>
<protein>
    <submittedName>
        <fullName evidence="1">Uncharacterized protein</fullName>
    </submittedName>
</protein>
<evidence type="ECO:0000313" key="2">
    <source>
        <dbReference type="Proteomes" id="UP000054053"/>
    </source>
</evidence>
<sequence>MTSEMDGKDCLADGSLSSAGLLCSLEIMLLMAFGGSDGGGGGGADAGVAPAEGCWG</sequence>
<dbReference type="AlphaFoldDB" id="A0A1B5KX70"/>
<name>A0A1B5KX70_USTVR</name>
<organism evidence="1 2">
    <name type="scientific">Ustilaginoidea virens</name>
    <name type="common">Rice false smut fungus</name>
    <name type="synonym">Villosiclava virens</name>
    <dbReference type="NCBI Taxonomy" id="1159556"/>
    <lineage>
        <taxon>Eukaryota</taxon>
        <taxon>Fungi</taxon>
        <taxon>Dikarya</taxon>
        <taxon>Ascomycota</taxon>
        <taxon>Pezizomycotina</taxon>
        <taxon>Sordariomycetes</taxon>
        <taxon>Hypocreomycetidae</taxon>
        <taxon>Hypocreales</taxon>
        <taxon>Clavicipitaceae</taxon>
        <taxon>Ustilaginoidea</taxon>
    </lineage>
</organism>